<evidence type="ECO:0000313" key="3">
    <source>
        <dbReference type="Proteomes" id="UP000320717"/>
    </source>
</evidence>
<accession>A0ABX5Y8D9</accession>
<evidence type="ECO:0000256" key="1">
    <source>
        <dbReference type="SAM" id="Phobius"/>
    </source>
</evidence>
<sequence>MDQLDNGDSSVNPLVPNAYELIVFYIVPVLFVIALVVVIVLVARGRKSTTVEFVADDETDSRGE</sequence>
<feature type="transmembrane region" description="Helical" evidence="1">
    <location>
        <begin position="22"/>
        <end position="43"/>
    </location>
</feature>
<gene>
    <name evidence="2" type="ORF">FQA45_07300</name>
</gene>
<dbReference type="Proteomes" id="UP000320717">
    <property type="component" value="Chromosome"/>
</dbReference>
<protein>
    <submittedName>
        <fullName evidence="2">Uncharacterized protein</fullName>
    </submittedName>
</protein>
<keyword evidence="1" id="KW-0472">Membrane</keyword>
<organism evidence="2 3">
    <name type="scientific">Glutamicibacter halophytocola</name>
    <dbReference type="NCBI Taxonomy" id="1933880"/>
    <lineage>
        <taxon>Bacteria</taxon>
        <taxon>Bacillati</taxon>
        <taxon>Actinomycetota</taxon>
        <taxon>Actinomycetes</taxon>
        <taxon>Micrococcales</taxon>
        <taxon>Micrococcaceae</taxon>
        <taxon>Glutamicibacter</taxon>
    </lineage>
</organism>
<dbReference type="EMBL" id="CP042260">
    <property type="protein sequence ID" value="QDY66132.1"/>
    <property type="molecule type" value="Genomic_DNA"/>
</dbReference>
<evidence type="ECO:0000313" key="2">
    <source>
        <dbReference type="EMBL" id="QDY66132.1"/>
    </source>
</evidence>
<name>A0ABX5Y8D9_9MICC</name>
<proteinExistence type="predicted"/>
<keyword evidence="1" id="KW-0812">Transmembrane</keyword>
<keyword evidence="1" id="KW-1133">Transmembrane helix</keyword>
<reference evidence="2 3" key="1">
    <citation type="submission" date="2019-07" db="EMBL/GenBank/DDBJ databases">
        <title>Complete Genome Sequence of drought tolerant Plant Growth-Promoting Rhizobacterium Glutamicibacter halophytocola DR408.</title>
        <authorList>
            <person name="Nishu S.D."/>
            <person name="Lee T.K."/>
        </authorList>
    </citation>
    <scope>NUCLEOTIDE SEQUENCE [LARGE SCALE GENOMIC DNA]</scope>
    <source>
        <strain evidence="2 3">DR408</strain>
    </source>
</reference>
<keyword evidence="3" id="KW-1185">Reference proteome</keyword>
<dbReference type="RefSeq" id="WP_146276020.1">
    <property type="nucleotide sequence ID" value="NZ_CP042260.1"/>
</dbReference>